<dbReference type="OrthoDB" id="7177610at2"/>
<dbReference type="Gene3D" id="3.60.15.10">
    <property type="entry name" value="Ribonuclease Z/Hydroxyacylglutathione hydrolase-like"/>
    <property type="match status" value="1"/>
</dbReference>
<dbReference type="KEGG" id="moc:BB934_01760"/>
<sequence>MRSITTRFRAYQLGCSGSSFSFFAGGHFTVLEARLTAQSRPSLVYEMQRCGLDGADTLHITSWDTDHCNHCELEDLLNLIHPAKIECPGYEPYSESAKKSLKTIENYRISRRFSNRGTEIRAITPAYISSLSKAEELAFRDTFYNPKWIDLNCANNNSTVKHFRGGSFNVLSLGDVEDHRISARLRRGRILKEQTDVMILAHHGADNGFTNKDFIARLRPKLAICSADYANQYDHPRQEIRDLLFDYGVRLMTTKTGDIIVKSIGDHTGHYRAINLKGNSKEISSSCDFRSKKAQLLSFNEDTIRQRMMPRPHYLNLR</sequence>
<dbReference type="InterPro" id="IPR036866">
    <property type="entry name" value="RibonucZ/Hydroxyglut_hydro"/>
</dbReference>
<name>A0A1B2EAW9_9HYPH</name>
<reference evidence="1" key="1">
    <citation type="submission" date="2016-07" db="EMBL/GenBank/DDBJ databases">
        <title>Microvirga ossetica sp. nov. a new species of rhizobia isolated from root nodules of the legume species Vicia alpestris Steven originated from North Ossetia region in the Caucasus.</title>
        <authorList>
            <person name="Safronova V.I."/>
            <person name="Kuznetsova I.G."/>
            <person name="Sazanova A.L."/>
            <person name="Belimov A."/>
            <person name="Andronov E."/>
            <person name="Osledkin Y.S."/>
            <person name="Onishchuk O.P."/>
            <person name="Kurchak O.N."/>
            <person name="Shaposhnikov A.I."/>
            <person name="Willems A."/>
            <person name="Tikhonovich I.A."/>
        </authorList>
    </citation>
    <scope>NUCLEOTIDE SEQUENCE [LARGE SCALE GENOMIC DNA]</scope>
    <source>
        <strain evidence="1">V5/3M</strain>
    </source>
</reference>
<dbReference type="AlphaFoldDB" id="A0A1B2EAW9"/>
<dbReference type="EMBL" id="CP016616">
    <property type="protein sequence ID" value="ANY77099.1"/>
    <property type="molecule type" value="Genomic_DNA"/>
</dbReference>
<dbReference type="RefSeq" id="WP_099508099.1">
    <property type="nucleotide sequence ID" value="NZ_CP016616.1"/>
</dbReference>
<proteinExistence type="predicted"/>
<gene>
    <name evidence="1" type="ORF">BB934_01760</name>
</gene>
<evidence type="ECO:0008006" key="2">
    <source>
        <dbReference type="Google" id="ProtNLM"/>
    </source>
</evidence>
<dbReference type="InterPro" id="IPR052159">
    <property type="entry name" value="Competence_DNA_uptake"/>
</dbReference>
<evidence type="ECO:0000313" key="1">
    <source>
        <dbReference type="EMBL" id="ANY77099.1"/>
    </source>
</evidence>
<dbReference type="SUPFAM" id="SSF56281">
    <property type="entry name" value="Metallo-hydrolase/oxidoreductase"/>
    <property type="match status" value="1"/>
</dbReference>
<organism evidence="1">
    <name type="scientific">Microvirga ossetica</name>
    <dbReference type="NCBI Taxonomy" id="1882682"/>
    <lineage>
        <taxon>Bacteria</taxon>
        <taxon>Pseudomonadati</taxon>
        <taxon>Pseudomonadota</taxon>
        <taxon>Alphaproteobacteria</taxon>
        <taxon>Hyphomicrobiales</taxon>
        <taxon>Methylobacteriaceae</taxon>
        <taxon>Microvirga</taxon>
    </lineage>
</organism>
<dbReference type="PANTHER" id="PTHR30619:SF1">
    <property type="entry name" value="RECOMBINATION PROTEIN 2"/>
    <property type="match status" value="1"/>
</dbReference>
<protein>
    <recommendedName>
        <fullName evidence="2">Metallo-beta-lactamase domain-containing protein</fullName>
    </recommendedName>
</protein>
<dbReference type="PANTHER" id="PTHR30619">
    <property type="entry name" value="DNA INTERNALIZATION/COMPETENCE PROTEIN COMEC/REC2"/>
    <property type="match status" value="1"/>
</dbReference>
<accession>A0A1B2EAW9</accession>